<proteinExistence type="predicted"/>
<comment type="caution">
    <text evidence="1">The sequence shown here is derived from an EMBL/GenBank/DDBJ whole genome shotgun (WGS) entry which is preliminary data.</text>
</comment>
<accession>A0ABS8JG18</accession>
<evidence type="ECO:0000313" key="1">
    <source>
        <dbReference type="EMBL" id="MCC8362499.1"/>
    </source>
</evidence>
<dbReference type="PANTHER" id="PTHR41244">
    <property type="entry name" value="RHAMNAN SYNTHESIS F"/>
    <property type="match status" value="1"/>
</dbReference>
<dbReference type="PANTHER" id="PTHR41244:SF1">
    <property type="entry name" value="GLYCOSYLTRANSFERASE"/>
    <property type="match status" value="1"/>
</dbReference>
<dbReference type="Proteomes" id="UP001165293">
    <property type="component" value="Unassembled WGS sequence"/>
</dbReference>
<protein>
    <submittedName>
        <fullName evidence="1">Glycoside hydrolase family 99-like domain-containing protein</fullName>
    </submittedName>
</protein>
<reference evidence="1" key="1">
    <citation type="submission" date="2021-10" db="EMBL/GenBank/DDBJ databases">
        <authorList>
            <person name="Lyu M."/>
            <person name="Wang X."/>
            <person name="Meng X."/>
            <person name="Xu K."/>
        </authorList>
    </citation>
    <scope>NUCLEOTIDE SEQUENCE</scope>
    <source>
        <strain evidence="1">A6</strain>
    </source>
</reference>
<dbReference type="CDD" id="cd11579">
    <property type="entry name" value="Glyco_tran_WbsX"/>
    <property type="match status" value="1"/>
</dbReference>
<name>A0ABS8JG18_9GAMM</name>
<keyword evidence="2" id="KW-1185">Reference proteome</keyword>
<dbReference type="Gene3D" id="3.20.20.80">
    <property type="entry name" value="Glycosidases"/>
    <property type="match status" value="1"/>
</dbReference>
<organism evidence="1 2">
    <name type="scientific">Noviluteimonas lactosilytica</name>
    <dbReference type="NCBI Taxonomy" id="2888523"/>
    <lineage>
        <taxon>Bacteria</taxon>
        <taxon>Pseudomonadati</taxon>
        <taxon>Pseudomonadota</taxon>
        <taxon>Gammaproteobacteria</taxon>
        <taxon>Lysobacterales</taxon>
        <taxon>Lysobacteraceae</taxon>
        <taxon>Noviluteimonas</taxon>
    </lineage>
</organism>
<evidence type="ECO:0000313" key="2">
    <source>
        <dbReference type="Proteomes" id="UP001165293"/>
    </source>
</evidence>
<dbReference type="Pfam" id="PF14307">
    <property type="entry name" value="Glyco_tran_WbsX"/>
    <property type="match status" value="1"/>
</dbReference>
<sequence>MNLHAPTRGDAPRARAIAFYLPQFHPIPENDAWWGTGFTEWTNVVTGKPRFEGHGQPHLPADLGFYDLRVAETRQQQVDLARAAGIEAFCYYHYWFKGKRLLNRPLDEVLASGAPDFPFCLCWANQTWSRAWSGREHDVLMRQDYDEADDAAHIDWLCGVFADPRYLRVEGRPLFVIYLPEDMPDVAAMLQTWRRTCMEKLGVEPWFCGVRTGFSKHDTAGLKALGFDGVVEFEPNRKHFPATKNPTGHAVSLLQRLLPARWYDALRNNRWLGKRSLNTIVDYAAYVDRSIARAPIADTTYPVVFPSWDNTVRRTSATIIENHDATQYKRWLDDALARVSTRAPSRRLVFLNAWNEWAEGCHLEPDQQHGHAFLDATASALGLRQVTP</sequence>
<dbReference type="EMBL" id="JAJGAK010000001">
    <property type="protein sequence ID" value="MCC8362499.1"/>
    <property type="molecule type" value="Genomic_DNA"/>
</dbReference>
<dbReference type="RefSeq" id="WP_230526099.1">
    <property type="nucleotide sequence ID" value="NZ_JAJGAK010000001.1"/>
</dbReference>
<gene>
    <name evidence="1" type="ORF">LK996_05355</name>
</gene>
<dbReference type="InterPro" id="IPR032719">
    <property type="entry name" value="WbsX"/>
</dbReference>